<dbReference type="GO" id="GO:0005975">
    <property type="term" value="P:carbohydrate metabolic process"/>
    <property type="evidence" value="ECO:0007669"/>
    <property type="project" value="InterPro"/>
</dbReference>
<dbReference type="AlphaFoldDB" id="A0A839T3V3"/>
<organism evidence="3 4">
    <name type="scientific">Azomonas macrocytogenes</name>
    <name type="common">Azotobacter macrocytogenes</name>
    <dbReference type="NCBI Taxonomy" id="69962"/>
    <lineage>
        <taxon>Bacteria</taxon>
        <taxon>Pseudomonadati</taxon>
        <taxon>Pseudomonadota</taxon>
        <taxon>Gammaproteobacteria</taxon>
        <taxon>Pseudomonadales</taxon>
        <taxon>Pseudomonadaceae</taxon>
        <taxon>Azomonas</taxon>
    </lineage>
</organism>
<reference evidence="3 4" key="1">
    <citation type="submission" date="2020-08" db="EMBL/GenBank/DDBJ databases">
        <title>Genomic Encyclopedia of Type Strains, Phase III (KMG-III): the genomes of soil and plant-associated and newly described type strains.</title>
        <authorList>
            <person name="Whitman W."/>
        </authorList>
    </citation>
    <scope>NUCLEOTIDE SEQUENCE [LARGE SCALE GENOMIC DNA]</scope>
    <source>
        <strain evidence="3 4">CECT 4462</strain>
    </source>
</reference>
<dbReference type="InterPro" id="IPR054491">
    <property type="entry name" value="MGH1-like_GH"/>
</dbReference>
<dbReference type="Gene3D" id="1.50.10.10">
    <property type="match status" value="1"/>
</dbReference>
<dbReference type="Proteomes" id="UP000549250">
    <property type="component" value="Unassembled WGS sequence"/>
</dbReference>
<name>A0A839T3V3_AZOMA</name>
<evidence type="ECO:0000259" key="2">
    <source>
        <dbReference type="Pfam" id="PF22422"/>
    </source>
</evidence>
<keyword evidence="4" id="KW-1185">Reference proteome</keyword>
<dbReference type="Pfam" id="PF22422">
    <property type="entry name" value="MGH1-like_GH"/>
    <property type="match status" value="1"/>
</dbReference>
<evidence type="ECO:0000256" key="1">
    <source>
        <dbReference type="SAM" id="MobiDB-lite"/>
    </source>
</evidence>
<comment type="caution">
    <text evidence="3">The sequence shown here is derived from an EMBL/GenBank/DDBJ whole genome shotgun (WGS) entry which is preliminary data.</text>
</comment>
<dbReference type="SUPFAM" id="SSF48208">
    <property type="entry name" value="Six-hairpin glycosidases"/>
    <property type="match status" value="1"/>
</dbReference>
<dbReference type="InterPro" id="IPR012341">
    <property type="entry name" value="6hp_glycosidase-like_sf"/>
</dbReference>
<protein>
    <recommendedName>
        <fullName evidence="2">Mannosylglycerate hydrolase MGH1-like glycoside hydrolase domain-containing protein</fullName>
    </recommendedName>
</protein>
<gene>
    <name evidence="3" type="ORF">FHR87_002626</name>
</gene>
<accession>A0A839T3V3</accession>
<feature type="domain" description="Mannosylglycerate hydrolase MGH1-like glycoside hydrolase" evidence="2">
    <location>
        <begin position="263"/>
        <end position="464"/>
    </location>
</feature>
<sequence>MISLPDSIHAADSQATRSVAQETPNSVTYPPYPLEPNGRDETVSVSVENQQAQQRTYTFNTTMKLRDDVQQQRVFTEDTAQPLLRSGSLFFDGLFAMALDDLKLLSVSEIRDDNYNGGDPIACHCLQTGEKWTYVWTRDLSYAAQLGLASLNPARVANSLLFKTNGMREGVQPPAGLPSSALQIIQDTGSGGSWPVSTDRVTWALAAESTLDNLSGETYDTFSDYAYAALRGTVEADRQAAFDPILGLYGGEQSYLDWRTQTYAGWIVDNLSHMAESKALSTNVVHYQALRLTARLAREHGEVQLVRRYTEWGDALKERINRHFWIKEAGLYASLTSAAGDQAPVEKFDMLGSALAILSGIAPPRRAAEVLANYPHGQLGVPVYYPQQPDIPVYHNRALWPFVTAYELQAAARVRNPAVADNAIQSLVRGAALNLSNMENLEWLTGKPFHDDGPVINSRRQLWSVAGYLNMAIGTLFGYQVNQSGITIEPFLTAKARHLFGNSPRARLSGLHYKEHALDVVLNLPEATSGTGYYLPKEVRLNGSPVTGSIKEDQLNNAANVIEVDFGALHAGDTRITMVPMVDPDDHRDPRVFAPVEPKITSIVQESGKYRINFTDSGNADVSGDTVFYRIFRDGELVADRLTQTSWSDRRKAPAESRTCYAVQAIFSGSGHHSHHSAPFCAEETAVQAIPVTDARVLSNLAVTPPSDGIAEPTLRDWGAPTDTLEVRDIAITKPGRYAIELVYNNHQHDISSGVTNAVKQIDVLAGRNQAVARGIVQMPNVDPRNGEHPLRRSTEMVVQLKAGTYRFVFSDYFNMSYLKSNTLYSGSGGTGGPVNRASIAQVRIVQLGHSPGAGSLQPAATGDSALE</sequence>
<feature type="compositionally biased region" description="Polar residues" evidence="1">
    <location>
        <begin position="13"/>
        <end position="28"/>
    </location>
</feature>
<evidence type="ECO:0000313" key="3">
    <source>
        <dbReference type="EMBL" id="MBB3104211.1"/>
    </source>
</evidence>
<evidence type="ECO:0000313" key="4">
    <source>
        <dbReference type="Proteomes" id="UP000549250"/>
    </source>
</evidence>
<feature type="region of interest" description="Disordered" evidence="1">
    <location>
        <begin position="1"/>
        <end position="41"/>
    </location>
</feature>
<dbReference type="RefSeq" id="WP_183167102.1">
    <property type="nucleotide sequence ID" value="NZ_JACHXI010000013.1"/>
</dbReference>
<dbReference type="InterPro" id="IPR008928">
    <property type="entry name" value="6-hairpin_glycosidase_sf"/>
</dbReference>
<dbReference type="EMBL" id="JACHXI010000013">
    <property type="protein sequence ID" value="MBB3104211.1"/>
    <property type="molecule type" value="Genomic_DNA"/>
</dbReference>
<proteinExistence type="predicted"/>